<keyword evidence="3" id="KW-1185">Reference proteome</keyword>
<comment type="caution">
    <text evidence="2">The sequence shown here is derived from an EMBL/GenBank/DDBJ whole genome shotgun (WGS) entry which is preliminary data.</text>
</comment>
<dbReference type="PROSITE" id="PS51340">
    <property type="entry name" value="MOSC"/>
    <property type="match status" value="1"/>
</dbReference>
<evidence type="ECO:0000313" key="2">
    <source>
        <dbReference type="EMBL" id="GGM22002.1"/>
    </source>
</evidence>
<reference evidence="2" key="2">
    <citation type="submission" date="2020-09" db="EMBL/GenBank/DDBJ databases">
        <authorList>
            <person name="Sun Q."/>
            <person name="Zhou Y."/>
        </authorList>
    </citation>
    <scope>NUCLEOTIDE SEQUENCE</scope>
    <source>
        <strain evidence="2">CGMCC 4.7312</strain>
    </source>
</reference>
<sequence>MPTARFRPNLVVDGAPAWAEDDWVGRPLRIGGVPFRAAGPSARCLVITIDQQTGVRDREPLRALARHRNIDRKLLFGLYLLPLAHGRVRLGDPVKPADS</sequence>
<name>A0A917WR52_9ACTN</name>
<protein>
    <recommendedName>
        <fullName evidence="1">MOSC domain-containing protein</fullName>
    </recommendedName>
</protein>
<dbReference type="GO" id="GO:0003824">
    <property type="term" value="F:catalytic activity"/>
    <property type="evidence" value="ECO:0007669"/>
    <property type="project" value="InterPro"/>
</dbReference>
<evidence type="ECO:0000313" key="3">
    <source>
        <dbReference type="Proteomes" id="UP000608890"/>
    </source>
</evidence>
<dbReference type="Proteomes" id="UP000608890">
    <property type="component" value="Unassembled WGS sequence"/>
</dbReference>
<reference evidence="2" key="1">
    <citation type="journal article" date="2014" name="Int. J. Syst. Evol. Microbiol.">
        <title>Complete genome sequence of Corynebacterium casei LMG S-19264T (=DSM 44701T), isolated from a smear-ripened cheese.</title>
        <authorList>
            <consortium name="US DOE Joint Genome Institute (JGI-PGF)"/>
            <person name="Walter F."/>
            <person name="Albersmeier A."/>
            <person name="Kalinowski J."/>
            <person name="Ruckert C."/>
        </authorList>
    </citation>
    <scope>NUCLEOTIDE SEQUENCE</scope>
    <source>
        <strain evidence="2">CGMCC 4.7312</strain>
    </source>
</reference>
<dbReference type="AlphaFoldDB" id="A0A917WR52"/>
<dbReference type="SUPFAM" id="SSF50800">
    <property type="entry name" value="PK beta-barrel domain-like"/>
    <property type="match status" value="1"/>
</dbReference>
<dbReference type="GO" id="GO:0030170">
    <property type="term" value="F:pyridoxal phosphate binding"/>
    <property type="evidence" value="ECO:0007669"/>
    <property type="project" value="InterPro"/>
</dbReference>
<gene>
    <name evidence="2" type="ORF">GCM10011608_03440</name>
</gene>
<feature type="domain" description="MOSC" evidence="1">
    <location>
        <begin position="1"/>
        <end position="97"/>
    </location>
</feature>
<dbReference type="Pfam" id="PF03473">
    <property type="entry name" value="MOSC"/>
    <property type="match status" value="1"/>
</dbReference>
<dbReference type="GO" id="GO:0030151">
    <property type="term" value="F:molybdenum ion binding"/>
    <property type="evidence" value="ECO:0007669"/>
    <property type="project" value="InterPro"/>
</dbReference>
<evidence type="ECO:0000259" key="1">
    <source>
        <dbReference type="PROSITE" id="PS51340"/>
    </source>
</evidence>
<organism evidence="2 3">
    <name type="scientific">Micromonospora sonchi</name>
    <dbReference type="NCBI Taxonomy" id="1763543"/>
    <lineage>
        <taxon>Bacteria</taxon>
        <taxon>Bacillati</taxon>
        <taxon>Actinomycetota</taxon>
        <taxon>Actinomycetes</taxon>
        <taxon>Micromonosporales</taxon>
        <taxon>Micromonosporaceae</taxon>
        <taxon>Micromonospora</taxon>
    </lineage>
</organism>
<dbReference type="InterPro" id="IPR011037">
    <property type="entry name" value="Pyrv_Knase-like_insert_dom_sf"/>
</dbReference>
<dbReference type="InterPro" id="IPR005302">
    <property type="entry name" value="MoCF_Sase_C"/>
</dbReference>
<proteinExistence type="predicted"/>
<accession>A0A917WR52</accession>
<dbReference type="EMBL" id="BMNB01000001">
    <property type="protein sequence ID" value="GGM22002.1"/>
    <property type="molecule type" value="Genomic_DNA"/>
</dbReference>